<keyword evidence="3" id="KW-1185">Reference proteome</keyword>
<sequence>MKVYLIPVSLTVSMMAPAALGNTAPALLSPVQAAVMQLSVHSQSLQQILGQPLDQHALSQLDELSYQLESDLLQLGTPATTVAEPLESLHQAVESCDSSEVARCGSAYLAAVRSWLAGRA</sequence>
<feature type="signal peptide" evidence="1">
    <location>
        <begin position="1"/>
        <end position="18"/>
    </location>
</feature>
<dbReference type="Proteomes" id="UP000243451">
    <property type="component" value="Unassembled WGS sequence"/>
</dbReference>
<feature type="chain" id="PRO_5015131815" evidence="1">
    <location>
        <begin position="19"/>
        <end position="120"/>
    </location>
</feature>
<protein>
    <submittedName>
        <fullName evidence="2">Uncharacterized protein</fullName>
    </submittedName>
</protein>
<dbReference type="OrthoDB" id="7008676at2"/>
<dbReference type="Pfam" id="PF20531">
    <property type="entry name" value="DUF6746"/>
    <property type="match status" value="1"/>
</dbReference>
<keyword evidence="1" id="KW-0732">Signal</keyword>
<name>A0A2P4ER73_9GAMM</name>
<dbReference type="AlphaFoldDB" id="A0A2P4ER73"/>
<comment type="caution">
    <text evidence="2">The sequence shown here is derived from an EMBL/GenBank/DDBJ whole genome shotgun (WGS) entry which is preliminary data.</text>
</comment>
<evidence type="ECO:0000313" key="3">
    <source>
        <dbReference type="Proteomes" id="UP000243451"/>
    </source>
</evidence>
<dbReference type="InterPro" id="IPR046634">
    <property type="entry name" value="DUF6746"/>
</dbReference>
<dbReference type="RefSeq" id="WP_104739594.1">
    <property type="nucleotide sequence ID" value="NZ_BMHR01000005.1"/>
</dbReference>
<proteinExistence type="predicted"/>
<evidence type="ECO:0000256" key="1">
    <source>
        <dbReference type="SAM" id="SignalP"/>
    </source>
</evidence>
<gene>
    <name evidence="2" type="ORF">C1949_16865</name>
</gene>
<organism evidence="2 3">
    <name type="scientific">Halopseudomonas oceani</name>
    <dbReference type="NCBI Taxonomy" id="1708783"/>
    <lineage>
        <taxon>Bacteria</taxon>
        <taxon>Pseudomonadati</taxon>
        <taxon>Pseudomonadota</taxon>
        <taxon>Gammaproteobacteria</taxon>
        <taxon>Pseudomonadales</taxon>
        <taxon>Pseudomonadaceae</taxon>
        <taxon>Halopseudomonas</taxon>
    </lineage>
</organism>
<evidence type="ECO:0000313" key="2">
    <source>
        <dbReference type="EMBL" id="POB01131.1"/>
    </source>
</evidence>
<accession>A0A2P4ER73</accession>
<dbReference type="EMBL" id="PPSK01000022">
    <property type="protein sequence ID" value="POB01131.1"/>
    <property type="molecule type" value="Genomic_DNA"/>
</dbReference>
<reference evidence="2 3" key="1">
    <citation type="submission" date="2018-01" db="EMBL/GenBank/DDBJ databases">
        <title>Draft genome of the type strain Pseudomonas oceani DSM 100277 isolated from the deep water in Okinawa trough, northwestern Pacific Ocean.</title>
        <authorList>
            <person name="Gomila M."/>
            <person name="Mulet M."/>
            <person name="Garcia-Valdes E."/>
            <person name="Lalucat J."/>
        </authorList>
    </citation>
    <scope>NUCLEOTIDE SEQUENCE [LARGE SCALE GENOMIC DNA]</scope>
    <source>
        <strain evidence="2 3">DSM 100277</strain>
    </source>
</reference>